<reference evidence="1" key="1">
    <citation type="submission" date="2018-10" db="EMBL/GenBank/DDBJ databases">
        <title>Hidden diversity of soil giant viruses.</title>
        <authorList>
            <person name="Schulz F."/>
            <person name="Alteio L."/>
            <person name="Goudeau D."/>
            <person name="Ryan E.M."/>
            <person name="Malmstrom R.R."/>
            <person name="Blanchard J."/>
            <person name="Woyke T."/>
        </authorList>
    </citation>
    <scope>NUCLEOTIDE SEQUENCE</scope>
    <source>
        <strain evidence="1">SYV1</strain>
    </source>
</reference>
<proteinExistence type="predicted"/>
<gene>
    <name evidence="1" type="ORF">Sylvanvirus1_74</name>
</gene>
<accession>A0A3G5AH69</accession>
<protein>
    <submittedName>
        <fullName evidence="1">Uncharacterized protein</fullName>
    </submittedName>
</protein>
<evidence type="ECO:0000313" key="1">
    <source>
        <dbReference type="EMBL" id="AYV86478.1"/>
    </source>
</evidence>
<dbReference type="EMBL" id="MK072507">
    <property type="protein sequence ID" value="AYV86478.1"/>
    <property type="molecule type" value="Genomic_DNA"/>
</dbReference>
<organism evidence="1">
    <name type="scientific">Sylvanvirus sp</name>
    <dbReference type="NCBI Taxonomy" id="2487774"/>
    <lineage>
        <taxon>Viruses</taxon>
    </lineage>
</organism>
<name>A0A3G5AH69_9VIRU</name>
<sequence length="137" mass="15057">MTTVVVDLASWNLCGEVHPDPCQLSHEIQVPPGTQKILLKLMDPGDGGYSWQSLERPSQSAVRDPTILRLQNDTSMCGQGMVGCFGINQFLIVYNKPLEHGQSYVPSPVFLEIPPGHDDIFKSVHDATVLQLDISVT</sequence>